<proteinExistence type="predicted"/>
<dbReference type="InterPro" id="IPR045851">
    <property type="entry name" value="AMP-bd_C_sf"/>
</dbReference>
<dbReference type="InterPro" id="IPR020845">
    <property type="entry name" value="AMP-binding_CS"/>
</dbReference>
<dbReference type="RefSeq" id="WP_015108920.1">
    <property type="nucleotide sequence ID" value="NC_019675.1"/>
</dbReference>
<dbReference type="GO" id="GO:0030497">
    <property type="term" value="P:fatty acid elongation"/>
    <property type="evidence" value="ECO:0007669"/>
    <property type="project" value="TreeGrafter"/>
</dbReference>
<dbReference type="eggNOG" id="COG1022">
    <property type="taxonomic scope" value="Bacteria"/>
</dbReference>
<name>K9P502_CYAGP</name>
<gene>
    <name evidence="2" type="ordered locus">Cyagr_1291</name>
</gene>
<organism evidence="2 3">
    <name type="scientific">Cyanobium gracile (strain ATCC 27147 / PCC 6307)</name>
    <dbReference type="NCBI Taxonomy" id="292564"/>
    <lineage>
        <taxon>Bacteria</taxon>
        <taxon>Bacillati</taxon>
        <taxon>Cyanobacteriota</taxon>
        <taxon>Cyanophyceae</taxon>
        <taxon>Synechococcales</taxon>
        <taxon>Prochlorococcaceae</taxon>
        <taxon>Cyanobium</taxon>
    </lineage>
</organism>
<dbReference type="Gene3D" id="3.40.50.12780">
    <property type="entry name" value="N-terminal domain of ligase-like"/>
    <property type="match status" value="2"/>
</dbReference>
<accession>K9P502</accession>
<dbReference type="Pfam" id="PF00501">
    <property type="entry name" value="AMP-binding"/>
    <property type="match status" value="1"/>
</dbReference>
<feature type="domain" description="AMP-dependent synthetase/ligase" evidence="1">
    <location>
        <begin position="46"/>
        <end position="471"/>
    </location>
</feature>
<dbReference type="KEGG" id="cgc:Cyagr_1291"/>
<dbReference type="PROSITE" id="PS00455">
    <property type="entry name" value="AMP_BINDING"/>
    <property type="match status" value="1"/>
</dbReference>
<dbReference type="InterPro" id="IPR052987">
    <property type="entry name" value="Chloroplast_AMP-bd_Enzymes"/>
</dbReference>
<dbReference type="OrthoDB" id="9778383at2"/>
<evidence type="ECO:0000259" key="1">
    <source>
        <dbReference type="Pfam" id="PF00501"/>
    </source>
</evidence>
<dbReference type="PANTHER" id="PTHR43813">
    <property type="entry name" value="ACYL-ACTIVATING ENZYME 16, CHLOROPLASTIC-RELATED"/>
    <property type="match status" value="1"/>
</dbReference>
<dbReference type="InterPro" id="IPR042099">
    <property type="entry name" value="ANL_N_sf"/>
</dbReference>
<dbReference type="GO" id="GO:0008922">
    <property type="term" value="F:long-chain fatty acid [acyl-carrier-protein] ligase activity"/>
    <property type="evidence" value="ECO:0007669"/>
    <property type="project" value="TreeGrafter"/>
</dbReference>
<sequence>MNARAEIHWGGSPRDRRALEGRADWSQLEGLEGLWPELERLHGPRVALEAPHGRHPETLRYGELRQAIDRAAAAFADLGVGPGDVVALFAENGPRWLVADQGLMRAGAADAVRGSVAPAEELRYILEDAGAVGAVLESAALLERLALDGPALQRLRFIVLLEGEAPAVPLPLPCLTWDDLLQRGAASPLPPLPTGGPGRLATLLYTSGTTGQPKGVPLSHANLLHQLRTLGVAVSPSPGDHVLSVLPIWHAYERTAEYFLLSCGCRQTYTTLKQLRSDLQKVRPQYLISVPRLWEALLSGFEDALAAMPPSRQRLLRRALAVSRAFHRRRRTALDLTLKPVGAADRLVAAAGALLLWPLHGAAGALLWPKVRAQLVGGRLRTAISGGGALAIHVDGFFEAVGIELLVGYGLTETSPVLACRRPWSNRRGSAGQPLPDTALKVVDPATRTPLPVGERGLVLARGPQVMGGYHNKPEATAKVLDGEGWFDTGDLGLLLADGTLVLTGRAKDTIVLSSGENIEPGPLEEALVASPLVEQVMLVGQDRKQLGALVVPKAEVLQAFAATAQLPCPDPGDPGAGADPALLRALCRECNRLLAARPGTRADERLGGVALVEPFSIDNGLLTQTLKQRRDRIAERDHAAIAALYGESGSHG</sequence>
<dbReference type="Proteomes" id="UP000010388">
    <property type="component" value="Chromosome"/>
</dbReference>
<reference evidence="3" key="1">
    <citation type="journal article" date="2013" name="Proc. Natl. Acad. Sci. U.S.A.">
        <title>Improving the coverage of the cyanobacterial phylum using diversity-driven genome sequencing.</title>
        <authorList>
            <person name="Shih P.M."/>
            <person name="Wu D."/>
            <person name="Latifi A."/>
            <person name="Axen S.D."/>
            <person name="Fewer D.P."/>
            <person name="Talla E."/>
            <person name="Calteau A."/>
            <person name="Cai F."/>
            <person name="Tandeau de Marsac N."/>
            <person name="Rippka R."/>
            <person name="Herdman M."/>
            <person name="Sivonen K."/>
            <person name="Coursin T."/>
            <person name="Laurent T."/>
            <person name="Goodwin L."/>
            <person name="Nolan M."/>
            <person name="Davenport K.W."/>
            <person name="Han C.S."/>
            <person name="Rubin E.M."/>
            <person name="Eisen J.A."/>
            <person name="Woyke T."/>
            <person name="Gugger M."/>
            <person name="Kerfeld C.A."/>
        </authorList>
    </citation>
    <scope>NUCLEOTIDE SEQUENCE [LARGE SCALE GENOMIC DNA]</scope>
    <source>
        <strain evidence="3">ATCC 27147 / PCC 6307</strain>
    </source>
</reference>
<protein>
    <submittedName>
        <fullName evidence="2">AMP-forming long-chain acyl-CoA synthetase</fullName>
    </submittedName>
</protein>
<dbReference type="SUPFAM" id="SSF56801">
    <property type="entry name" value="Acetyl-CoA synthetase-like"/>
    <property type="match status" value="1"/>
</dbReference>
<dbReference type="EMBL" id="CP003495">
    <property type="protein sequence ID" value="AFY28467.1"/>
    <property type="molecule type" value="Genomic_DNA"/>
</dbReference>
<dbReference type="AlphaFoldDB" id="K9P502"/>
<dbReference type="PANTHER" id="PTHR43813:SF1">
    <property type="entry name" value="ACYL-ACTIVATING ENZYME 16, CHLOROPLASTIC-RELATED"/>
    <property type="match status" value="1"/>
</dbReference>
<dbReference type="InterPro" id="IPR000873">
    <property type="entry name" value="AMP-dep_synth/lig_dom"/>
</dbReference>
<dbReference type="PATRIC" id="fig|292564.3.peg.1234"/>
<evidence type="ECO:0000313" key="2">
    <source>
        <dbReference type="EMBL" id="AFY28467.1"/>
    </source>
</evidence>
<dbReference type="HOGENOM" id="CLU_000022_45_5_3"/>
<evidence type="ECO:0000313" key="3">
    <source>
        <dbReference type="Proteomes" id="UP000010388"/>
    </source>
</evidence>
<dbReference type="Pfam" id="PF23562">
    <property type="entry name" value="AMP-binding_C_3"/>
    <property type="match status" value="1"/>
</dbReference>
<dbReference type="STRING" id="292564.Cyagr_1291"/>
<dbReference type="Gene3D" id="3.30.300.30">
    <property type="match status" value="1"/>
</dbReference>